<dbReference type="HOGENOM" id="CLU_000604_84_3_9"/>
<feature type="domain" description="ABC transmembrane type-1" evidence="11">
    <location>
        <begin position="38"/>
        <end position="332"/>
    </location>
</feature>
<dbReference type="CDD" id="cd03254">
    <property type="entry name" value="ABCC_Glucan_exporter_like"/>
    <property type="match status" value="1"/>
</dbReference>
<evidence type="ECO:0000259" key="11">
    <source>
        <dbReference type="PROSITE" id="PS50929"/>
    </source>
</evidence>
<feature type="transmembrane region" description="Helical" evidence="9">
    <location>
        <begin position="283"/>
        <end position="310"/>
    </location>
</feature>
<dbReference type="Gene3D" id="3.40.50.300">
    <property type="entry name" value="P-loop containing nucleotide triphosphate hydrolases"/>
    <property type="match status" value="1"/>
</dbReference>
<keyword evidence="3" id="KW-1003">Cell membrane</keyword>
<keyword evidence="2" id="KW-0813">Transport</keyword>
<dbReference type="AlphaFoldDB" id="D9SU89"/>
<keyword evidence="7 9" id="KW-1133">Transmembrane helix</keyword>
<dbReference type="GO" id="GO:0005524">
    <property type="term" value="F:ATP binding"/>
    <property type="evidence" value="ECO:0007669"/>
    <property type="project" value="UniProtKB-KW"/>
</dbReference>
<dbReference type="Proteomes" id="UP000002730">
    <property type="component" value="Chromosome"/>
</dbReference>
<dbReference type="InterPro" id="IPR039421">
    <property type="entry name" value="Type_1_exporter"/>
</dbReference>
<dbReference type="SUPFAM" id="SSF90123">
    <property type="entry name" value="ABC transporter transmembrane region"/>
    <property type="match status" value="1"/>
</dbReference>
<dbReference type="SMART" id="SM00382">
    <property type="entry name" value="AAA"/>
    <property type="match status" value="1"/>
</dbReference>
<dbReference type="InterPro" id="IPR003593">
    <property type="entry name" value="AAA+_ATPase"/>
</dbReference>
<dbReference type="InterPro" id="IPR003439">
    <property type="entry name" value="ABC_transporter-like_ATP-bd"/>
</dbReference>
<evidence type="ECO:0000256" key="1">
    <source>
        <dbReference type="ARBA" id="ARBA00004651"/>
    </source>
</evidence>
<proteinExistence type="predicted"/>
<dbReference type="InterPro" id="IPR027417">
    <property type="entry name" value="P-loop_NTPase"/>
</dbReference>
<dbReference type="FunFam" id="3.40.50.300:FF:000287">
    <property type="entry name" value="Multidrug ABC transporter ATP-binding protein"/>
    <property type="match status" value="1"/>
</dbReference>
<evidence type="ECO:0000259" key="10">
    <source>
        <dbReference type="PROSITE" id="PS50893"/>
    </source>
</evidence>
<keyword evidence="4 9" id="KW-0812">Transmembrane</keyword>
<dbReference type="KEGG" id="ccb:Clocel_3158"/>
<dbReference type="RefSeq" id="WP_010073227.1">
    <property type="nucleotide sequence ID" value="NC_014393.1"/>
</dbReference>
<feature type="transmembrane region" description="Helical" evidence="9">
    <location>
        <begin position="35"/>
        <end position="57"/>
    </location>
</feature>
<dbReference type="PROSITE" id="PS50929">
    <property type="entry name" value="ABC_TM1F"/>
    <property type="match status" value="1"/>
</dbReference>
<reference evidence="12 13" key="1">
    <citation type="submission" date="2010-08" db="EMBL/GenBank/DDBJ databases">
        <title>Complete sequence of Clostridium cellulovorans 743B.</title>
        <authorList>
            <consortium name="US DOE Joint Genome Institute"/>
            <person name="Lucas S."/>
            <person name="Copeland A."/>
            <person name="Lapidus A."/>
            <person name="Cheng J.-F."/>
            <person name="Bruce D."/>
            <person name="Goodwin L."/>
            <person name="Pitluck S."/>
            <person name="Chertkov O."/>
            <person name="Detter J.C."/>
            <person name="Han C."/>
            <person name="Tapia R."/>
            <person name="Land M."/>
            <person name="Hauser L."/>
            <person name="Chang Y.-J."/>
            <person name="Jeffries C."/>
            <person name="Kyrpides N."/>
            <person name="Ivanova N."/>
            <person name="Mikhailova N."/>
            <person name="Hemme C.L."/>
            <person name="Woyke T."/>
        </authorList>
    </citation>
    <scope>NUCLEOTIDE SEQUENCE [LARGE SCALE GENOMIC DNA]</scope>
    <source>
        <strain evidence="13">ATCC 35296 / DSM 3052 / OCM 3 / 743B</strain>
    </source>
</reference>
<dbReference type="GO" id="GO:0015421">
    <property type="term" value="F:ABC-type oligopeptide transporter activity"/>
    <property type="evidence" value="ECO:0007669"/>
    <property type="project" value="TreeGrafter"/>
</dbReference>
<name>D9SU89_CLOC7</name>
<dbReference type="CDD" id="cd18547">
    <property type="entry name" value="ABC_6TM_Tm288_like"/>
    <property type="match status" value="1"/>
</dbReference>
<gene>
    <name evidence="12" type="ordered locus">Clocel_3158</name>
</gene>
<dbReference type="Pfam" id="PF00005">
    <property type="entry name" value="ABC_tran"/>
    <property type="match status" value="1"/>
</dbReference>
<dbReference type="eggNOG" id="COG1132">
    <property type="taxonomic scope" value="Bacteria"/>
</dbReference>
<evidence type="ECO:0000256" key="3">
    <source>
        <dbReference type="ARBA" id="ARBA00022475"/>
    </source>
</evidence>
<evidence type="ECO:0000256" key="8">
    <source>
        <dbReference type="ARBA" id="ARBA00023136"/>
    </source>
</evidence>
<accession>D9SU89</accession>
<sequence>MSEGRNVDKQKSVVKNKNTKGTVSRLIKELMVQKWKIITVLFGIVISSILGIIYPMLLAQAINQISDGVQDAVSTGVTFQLNLSTMGFIMFSLLTIFLVRALFGYLQQYVMAGIAQNLTISMRKRISTKLNKLPLRYYDTHKKGDILSRITSDLEKVADTLQEGLSQLLSSVVGIIGALIMMFSINIFLSLIVLGTVFISLVIAGVISGKTQRYQADNQNALGELNASIEEAFTGNVVVKAFNLEDEMIKTAKELNENLLKTGIRAQFITYIINPIIQFLNNLGYVVVAVGGAILVLQGGISIGYIPAFFQYTNKVSESIMTLAYVINSLQGAVAAAERVYEILDEPEEIPDEDTVSMLPSSKGEVQFEHVRFGYDDDAILMDDININVKAGSKIAIVGPTGAGKTTLVNLLMRFYELHGGKIMVDGTDIKDMSRKQLRSMIGMVLQDTWLFTGTVAENISYGRENASEQEIVQAAKAARVDHFIRTLPHGYNTVLDDEISNISIGQKQLLTIARAILADPAILILDEATSSVDTRTEVEIQKAMNALMKGRTSFIIAHRLSTIRDAEHILVMNNGTIIEQGTHIELIKQNGFYADLYNSQFSTETA</sequence>
<feature type="transmembrane region" description="Helical" evidence="9">
    <location>
        <begin position="187"/>
        <end position="207"/>
    </location>
</feature>
<evidence type="ECO:0000256" key="5">
    <source>
        <dbReference type="ARBA" id="ARBA00022741"/>
    </source>
</evidence>
<dbReference type="EMBL" id="CP002160">
    <property type="protein sequence ID" value="ADL52844.1"/>
    <property type="molecule type" value="Genomic_DNA"/>
</dbReference>
<feature type="transmembrane region" description="Helical" evidence="9">
    <location>
        <begin position="77"/>
        <end position="103"/>
    </location>
</feature>
<feature type="domain" description="ABC transporter" evidence="10">
    <location>
        <begin position="366"/>
        <end position="600"/>
    </location>
</feature>
<dbReference type="Pfam" id="PF00664">
    <property type="entry name" value="ABC_membrane"/>
    <property type="match status" value="1"/>
</dbReference>
<dbReference type="InterPro" id="IPR011527">
    <property type="entry name" value="ABC1_TM_dom"/>
</dbReference>
<dbReference type="PROSITE" id="PS50893">
    <property type="entry name" value="ABC_TRANSPORTER_2"/>
    <property type="match status" value="1"/>
</dbReference>
<evidence type="ECO:0000313" key="12">
    <source>
        <dbReference type="EMBL" id="ADL52844.1"/>
    </source>
</evidence>
<dbReference type="SUPFAM" id="SSF52540">
    <property type="entry name" value="P-loop containing nucleoside triphosphate hydrolases"/>
    <property type="match status" value="1"/>
</dbReference>
<protein>
    <submittedName>
        <fullName evidence="12">ABC transporter transmembrane region</fullName>
    </submittedName>
</protein>
<keyword evidence="8 9" id="KW-0472">Membrane</keyword>
<keyword evidence="5" id="KW-0547">Nucleotide-binding</keyword>
<evidence type="ECO:0000256" key="4">
    <source>
        <dbReference type="ARBA" id="ARBA00022692"/>
    </source>
</evidence>
<dbReference type="FunFam" id="1.20.1560.10:FF:000011">
    <property type="entry name" value="Multidrug ABC transporter ATP-binding protein"/>
    <property type="match status" value="1"/>
</dbReference>
<keyword evidence="13" id="KW-1185">Reference proteome</keyword>
<dbReference type="GO" id="GO:0005886">
    <property type="term" value="C:plasma membrane"/>
    <property type="evidence" value="ECO:0007669"/>
    <property type="project" value="UniProtKB-SubCell"/>
</dbReference>
<keyword evidence="6" id="KW-0067">ATP-binding</keyword>
<dbReference type="GO" id="GO:0016887">
    <property type="term" value="F:ATP hydrolysis activity"/>
    <property type="evidence" value="ECO:0007669"/>
    <property type="project" value="InterPro"/>
</dbReference>
<organism evidence="12 13">
    <name type="scientific">Clostridium cellulovorans (strain ATCC 35296 / DSM 3052 / OCM 3 / 743B)</name>
    <dbReference type="NCBI Taxonomy" id="573061"/>
    <lineage>
        <taxon>Bacteria</taxon>
        <taxon>Bacillati</taxon>
        <taxon>Bacillota</taxon>
        <taxon>Clostridia</taxon>
        <taxon>Eubacteriales</taxon>
        <taxon>Clostridiaceae</taxon>
        <taxon>Clostridium</taxon>
    </lineage>
</organism>
<evidence type="ECO:0000256" key="7">
    <source>
        <dbReference type="ARBA" id="ARBA00022989"/>
    </source>
</evidence>
<evidence type="ECO:0000313" key="13">
    <source>
        <dbReference type="Proteomes" id="UP000002730"/>
    </source>
</evidence>
<dbReference type="PANTHER" id="PTHR43394">
    <property type="entry name" value="ATP-DEPENDENT PERMEASE MDL1, MITOCHONDRIAL"/>
    <property type="match status" value="1"/>
</dbReference>
<dbReference type="InterPro" id="IPR036640">
    <property type="entry name" value="ABC1_TM_sf"/>
</dbReference>
<comment type="subcellular location">
    <subcellularLocation>
        <location evidence="1">Cell membrane</location>
        <topology evidence="1">Multi-pass membrane protein</topology>
    </subcellularLocation>
</comment>
<dbReference type="Gene3D" id="1.20.1560.10">
    <property type="entry name" value="ABC transporter type 1, transmembrane domain"/>
    <property type="match status" value="1"/>
</dbReference>
<feature type="transmembrane region" description="Helical" evidence="9">
    <location>
        <begin position="164"/>
        <end position="181"/>
    </location>
</feature>
<evidence type="ECO:0000256" key="9">
    <source>
        <dbReference type="SAM" id="Phobius"/>
    </source>
</evidence>
<evidence type="ECO:0000256" key="2">
    <source>
        <dbReference type="ARBA" id="ARBA00022448"/>
    </source>
</evidence>
<dbReference type="OrthoDB" id="9762778at2"/>
<dbReference type="PANTHER" id="PTHR43394:SF1">
    <property type="entry name" value="ATP-BINDING CASSETTE SUB-FAMILY B MEMBER 10, MITOCHONDRIAL"/>
    <property type="match status" value="1"/>
</dbReference>
<dbReference type="STRING" id="573061.Clocel_3158"/>
<evidence type="ECO:0000256" key="6">
    <source>
        <dbReference type="ARBA" id="ARBA00022840"/>
    </source>
</evidence>